<dbReference type="GO" id="GO:0004601">
    <property type="term" value="F:peroxidase activity"/>
    <property type="evidence" value="ECO:0007669"/>
    <property type="project" value="UniProtKB-KW"/>
</dbReference>
<dbReference type="PROSITE" id="PS51355">
    <property type="entry name" value="GLUTATHIONE_PEROXID_3"/>
    <property type="match status" value="1"/>
</dbReference>
<keyword evidence="2 5" id="KW-0575">Peroxidase</keyword>
<dbReference type="SUPFAM" id="SSF52833">
    <property type="entry name" value="Thioredoxin-like"/>
    <property type="match status" value="1"/>
</dbReference>
<dbReference type="InterPro" id="IPR029760">
    <property type="entry name" value="GPX_CS"/>
</dbReference>
<comment type="caution">
    <text evidence="6">The sequence shown here is derived from an EMBL/GenBank/DDBJ whole genome shotgun (WGS) entry which is preliminary data.</text>
</comment>
<dbReference type="InterPro" id="IPR000889">
    <property type="entry name" value="Glutathione_peroxidase"/>
</dbReference>
<gene>
    <name evidence="6" type="ORF">ISQ61_01050</name>
</gene>
<dbReference type="EMBL" id="JADHQA010000002">
    <property type="protein sequence ID" value="MBL6819815.1"/>
    <property type="molecule type" value="Genomic_DNA"/>
</dbReference>
<sequence>MKESIYDYKVIDINGNEVAMSEYKGRVLMIVNVASKCGFTPQYEGLQKLYDAYKDQGFVVLGFPCNQFGAQEQGGETEIKDFCETNFSISFPLFAKIDVNGDNANPLFLFLQNAKKGFMDTGPIKWNFSKFIVDREGNVIGRYGSLDEPATLEDDIKQLL</sequence>
<evidence type="ECO:0000256" key="3">
    <source>
        <dbReference type="ARBA" id="ARBA00023002"/>
    </source>
</evidence>
<evidence type="ECO:0000256" key="1">
    <source>
        <dbReference type="ARBA" id="ARBA00006926"/>
    </source>
</evidence>
<dbReference type="CDD" id="cd00340">
    <property type="entry name" value="GSH_Peroxidase"/>
    <property type="match status" value="1"/>
</dbReference>
<evidence type="ECO:0000256" key="4">
    <source>
        <dbReference type="PIRSR" id="PIRSR000303-1"/>
    </source>
</evidence>
<dbReference type="PRINTS" id="PR01011">
    <property type="entry name" value="GLUTPROXDASE"/>
</dbReference>
<comment type="similarity">
    <text evidence="1 5">Belongs to the glutathione peroxidase family.</text>
</comment>
<evidence type="ECO:0000256" key="5">
    <source>
        <dbReference type="RuleBase" id="RU000499"/>
    </source>
</evidence>
<dbReference type="PIRSF" id="PIRSF000303">
    <property type="entry name" value="Glutathion_perox"/>
    <property type="match status" value="1"/>
</dbReference>
<accession>A0A937IB74</accession>
<dbReference type="PANTHER" id="PTHR11592">
    <property type="entry name" value="GLUTATHIONE PEROXIDASE"/>
    <property type="match status" value="1"/>
</dbReference>
<dbReference type="Pfam" id="PF00255">
    <property type="entry name" value="GSHPx"/>
    <property type="match status" value="1"/>
</dbReference>
<evidence type="ECO:0000313" key="7">
    <source>
        <dbReference type="Proteomes" id="UP000704935"/>
    </source>
</evidence>
<dbReference type="Proteomes" id="UP000704935">
    <property type="component" value="Unassembled WGS sequence"/>
</dbReference>
<dbReference type="PANTHER" id="PTHR11592:SF78">
    <property type="entry name" value="GLUTATHIONE PEROXIDASE"/>
    <property type="match status" value="1"/>
</dbReference>
<organism evidence="6 7">
    <name type="scientific">SAR86 cluster bacterium</name>
    <dbReference type="NCBI Taxonomy" id="2030880"/>
    <lineage>
        <taxon>Bacteria</taxon>
        <taxon>Pseudomonadati</taxon>
        <taxon>Pseudomonadota</taxon>
        <taxon>Gammaproteobacteria</taxon>
        <taxon>SAR86 cluster</taxon>
    </lineage>
</organism>
<name>A0A937IB74_9GAMM</name>
<dbReference type="FunFam" id="3.40.30.10:FF:000010">
    <property type="entry name" value="Glutathione peroxidase"/>
    <property type="match status" value="1"/>
</dbReference>
<proteinExistence type="inferred from homology"/>
<protein>
    <recommendedName>
        <fullName evidence="5">Glutathione peroxidase</fullName>
    </recommendedName>
</protein>
<keyword evidence="3 5" id="KW-0560">Oxidoreductase</keyword>
<dbReference type="GO" id="GO:0034599">
    <property type="term" value="P:cellular response to oxidative stress"/>
    <property type="evidence" value="ECO:0007669"/>
    <property type="project" value="TreeGrafter"/>
</dbReference>
<dbReference type="Gene3D" id="3.40.30.10">
    <property type="entry name" value="Glutaredoxin"/>
    <property type="match status" value="1"/>
</dbReference>
<feature type="active site" evidence="4">
    <location>
        <position position="37"/>
    </location>
</feature>
<dbReference type="AlphaFoldDB" id="A0A937IB74"/>
<evidence type="ECO:0000313" key="6">
    <source>
        <dbReference type="EMBL" id="MBL6819815.1"/>
    </source>
</evidence>
<reference evidence="6" key="1">
    <citation type="submission" date="2020-10" db="EMBL/GenBank/DDBJ databases">
        <title>Microbiome of the Black Sea water column analyzed by genome centric metagenomics.</title>
        <authorList>
            <person name="Cabello-Yeves P.J."/>
            <person name="Callieri C."/>
            <person name="Picazo A."/>
            <person name="Mehrshad M."/>
            <person name="Haro-Moreno J.M."/>
            <person name="Roda-Garcia J."/>
            <person name="Dzembekova N."/>
            <person name="Slabakova V."/>
            <person name="Slabakova N."/>
            <person name="Moncheva S."/>
            <person name="Rodriguez-Valera F."/>
        </authorList>
    </citation>
    <scope>NUCLEOTIDE SEQUENCE</scope>
    <source>
        <strain evidence="6">BS307-5m-G47</strain>
    </source>
</reference>
<evidence type="ECO:0000256" key="2">
    <source>
        <dbReference type="ARBA" id="ARBA00022559"/>
    </source>
</evidence>
<dbReference type="InterPro" id="IPR029759">
    <property type="entry name" value="GPX_AS"/>
</dbReference>
<dbReference type="InterPro" id="IPR036249">
    <property type="entry name" value="Thioredoxin-like_sf"/>
</dbReference>
<dbReference type="PROSITE" id="PS00460">
    <property type="entry name" value="GLUTATHIONE_PEROXID_1"/>
    <property type="match status" value="1"/>
</dbReference>
<dbReference type="PROSITE" id="PS00763">
    <property type="entry name" value="GLUTATHIONE_PEROXID_2"/>
    <property type="match status" value="1"/>
</dbReference>